<reference evidence="2 3" key="1">
    <citation type="journal article" date="2015" name="Genome Biol. Evol.">
        <title>Comparative Genomics of a Bacterivorous Green Alga Reveals Evolutionary Causalities and Consequences of Phago-Mixotrophic Mode of Nutrition.</title>
        <authorList>
            <person name="Burns J.A."/>
            <person name="Paasch A."/>
            <person name="Narechania A."/>
            <person name="Kim E."/>
        </authorList>
    </citation>
    <scope>NUCLEOTIDE SEQUENCE [LARGE SCALE GENOMIC DNA]</scope>
    <source>
        <strain evidence="2 3">PLY_AMNH</strain>
    </source>
</reference>
<accession>A0AAE0GWK0</accession>
<dbReference type="Proteomes" id="UP001190700">
    <property type="component" value="Unassembled WGS sequence"/>
</dbReference>
<feature type="compositionally biased region" description="Low complexity" evidence="1">
    <location>
        <begin position="163"/>
        <end position="178"/>
    </location>
</feature>
<sequence length="326" mass="36632">MSGASEAKTLKEKFDNAKLMEGTVYITITDWVNALGKDVVTSVIYKNALFGASFNMQCFYGKIDTNIVASAYTSHIFEFLTKLCTIEEVEGKFVTSAKSENVKERVEKLIKYTKDSVAPEHIECISFFLLDSDLYFPVLEATSLELTQVENAKIGGPTPPGASETPTTSLVPESPSVSLSEGLERLEFEEERHEEEEEWEEATNRGEFGGVNNLSNNCESTLVSHEETGVLDFSVILPAQQYTAEVNNRAEANEGHEGDLGNENFLQILKLTRFDISNKERFKLEEVSTRSRTGSRVLFWNTNIWTSRTSQWTALHAPTNLVRKRR</sequence>
<evidence type="ECO:0000313" key="3">
    <source>
        <dbReference type="Proteomes" id="UP001190700"/>
    </source>
</evidence>
<protein>
    <submittedName>
        <fullName evidence="2">Uncharacterized protein</fullName>
    </submittedName>
</protein>
<keyword evidence="3" id="KW-1185">Reference proteome</keyword>
<feature type="region of interest" description="Disordered" evidence="1">
    <location>
        <begin position="152"/>
        <end position="178"/>
    </location>
</feature>
<evidence type="ECO:0000256" key="1">
    <source>
        <dbReference type="SAM" id="MobiDB-lite"/>
    </source>
</evidence>
<gene>
    <name evidence="2" type="ORF">CYMTET_6893</name>
</gene>
<comment type="caution">
    <text evidence="2">The sequence shown here is derived from an EMBL/GenBank/DDBJ whole genome shotgun (WGS) entry which is preliminary data.</text>
</comment>
<proteinExistence type="predicted"/>
<dbReference type="EMBL" id="LGRX02001790">
    <property type="protein sequence ID" value="KAK3285507.1"/>
    <property type="molecule type" value="Genomic_DNA"/>
</dbReference>
<organism evidence="2 3">
    <name type="scientific">Cymbomonas tetramitiformis</name>
    <dbReference type="NCBI Taxonomy" id="36881"/>
    <lineage>
        <taxon>Eukaryota</taxon>
        <taxon>Viridiplantae</taxon>
        <taxon>Chlorophyta</taxon>
        <taxon>Pyramimonadophyceae</taxon>
        <taxon>Pyramimonadales</taxon>
        <taxon>Pyramimonadaceae</taxon>
        <taxon>Cymbomonas</taxon>
    </lineage>
</organism>
<dbReference type="AlphaFoldDB" id="A0AAE0GWK0"/>
<name>A0AAE0GWK0_9CHLO</name>
<evidence type="ECO:0000313" key="2">
    <source>
        <dbReference type="EMBL" id="KAK3285507.1"/>
    </source>
</evidence>